<evidence type="ECO:0000256" key="4">
    <source>
        <dbReference type="ARBA" id="ARBA00022691"/>
    </source>
</evidence>
<dbReference type="AlphaFoldDB" id="X0UM50"/>
<dbReference type="PRINTS" id="PR00506">
    <property type="entry name" value="D21N6MTFRASE"/>
</dbReference>
<dbReference type="Pfam" id="PF01555">
    <property type="entry name" value="N6_N4_Mtase"/>
    <property type="match status" value="1"/>
</dbReference>
<dbReference type="InterPro" id="IPR002295">
    <property type="entry name" value="N4/N6-MTase_EcoPI_Mod-like"/>
</dbReference>
<dbReference type="SUPFAM" id="SSF53335">
    <property type="entry name" value="S-adenosyl-L-methionine-dependent methyltransferases"/>
    <property type="match status" value="1"/>
</dbReference>
<comment type="similarity">
    <text evidence="1">Belongs to the N(4)/N(6)-methyltransferase family.</text>
</comment>
<keyword evidence="4" id="KW-0949">S-adenosyl-L-methionine</keyword>
<gene>
    <name evidence="6" type="ORF">S01H1_40526</name>
</gene>
<dbReference type="PROSITE" id="PS00092">
    <property type="entry name" value="N6_MTASE"/>
    <property type="match status" value="1"/>
</dbReference>
<dbReference type="Gene3D" id="3.40.50.150">
    <property type="entry name" value="Vaccinia Virus protein VP39"/>
    <property type="match status" value="1"/>
</dbReference>
<proteinExistence type="inferred from homology"/>
<sequence length="201" mass="23772">MNKNYTDWIKEDLIREIEKLNNTKKYGIVWEDKPEKVAELCKEKLPVLKEVKSKEIKMDEDKPVNLLIEGDNYHSLSVLNYTHSKKIDVIYIDPPYNTGKNNFLFNDRYIDLEDSYRHSKWISFMSKRLKLARNLLKQSGVIFISIDDNEMAQLRLLCDEIFGEKNRLDRGMIIWNNAGSTKGFRNIVKNHEYILAYAKSF</sequence>
<accession>X0UM50</accession>
<evidence type="ECO:0000256" key="1">
    <source>
        <dbReference type="ARBA" id="ARBA00006594"/>
    </source>
</evidence>
<keyword evidence="3" id="KW-0808">Transferase</keyword>
<evidence type="ECO:0000256" key="3">
    <source>
        <dbReference type="ARBA" id="ARBA00022679"/>
    </source>
</evidence>
<evidence type="ECO:0000256" key="2">
    <source>
        <dbReference type="ARBA" id="ARBA00022603"/>
    </source>
</evidence>
<dbReference type="GO" id="GO:0003677">
    <property type="term" value="F:DNA binding"/>
    <property type="evidence" value="ECO:0007669"/>
    <property type="project" value="InterPro"/>
</dbReference>
<dbReference type="GO" id="GO:0032259">
    <property type="term" value="P:methylation"/>
    <property type="evidence" value="ECO:0007669"/>
    <property type="project" value="UniProtKB-KW"/>
</dbReference>
<dbReference type="InterPro" id="IPR002052">
    <property type="entry name" value="DNA_methylase_N6_adenine_CS"/>
</dbReference>
<feature type="non-terminal residue" evidence="6">
    <location>
        <position position="201"/>
    </location>
</feature>
<comment type="caution">
    <text evidence="6">The sequence shown here is derived from an EMBL/GenBank/DDBJ whole genome shotgun (WGS) entry which is preliminary data.</text>
</comment>
<dbReference type="EMBL" id="BARS01025666">
    <property type="protein sequence ID" value="GAG06740.1"/>
    <property type="molecule type" value="Genomic_DNA"/>
</dbReference>
<name>X0UM50_9ZZZZ</name>
<evidence type="ECO:0000259" key="5">
    <source>
        <dbReference type="Pfam" id="PF01555"/>
    </source>
</evidence>
<dbReference type="InterPro" id="IPR002941">
    <property type="entry name" value="DNA_methylase_N4/N6"/>
</dbReference>
<keyword evidence="2" id="KW-0489">Methyltransferase</keyword>
<feature type="domain" description="DNA methylase N-4/N-6" evidence="5">
    <location>
        <begin position="87"/>
        <end position="200"/>
    </location>
</feature>
<evidence type="ECO:0000313" key="6">
    <source>
        <dbReference type="EMBL" id="GAG06740.1"/>
    </source>
</evidence>
<dbReference type="InterPro" id="IPR029063">
    <property type="entry name" value="SAM-dependent_MTases_sf"/>
</dbReference>
<organism evidence="6">
    <name type="scientific">marine sediment metagenome</name>
    <dbReference type="NCBI Taxonomy" id="412755"/>
    <lineage>
        <taxon>unclassified sequences</taxon>
        <taxon>metagenomes</taxon>
        <taxon>ecological metagenomes</taxon>
    </lineage>
</organism>
<protein>
    <recommendedName>
        <fullName evidence="5">DNA methylase N-4/N-6 domain-containing protein</fullName>
    </recommendedName>
</protein>
<dbReference type="GO" id="GO:0008170">
    <property type="term" value="F:N-methyltransferase activity"/>
    <property type="evidence" value="ECO:0007669"/>
    <property type="project" value="InterPro"/>
</dbReference>
<reference evidence="6" key="1">
    <citation type="journal article" date="2014" name="Front. Microbiol.">
        <title>High frequency of phylogenetically diverse reductive dehalogenase-homologous genes in deep subseafloor sedimentary metagenomes.</title>
        <authorList>
            <person name="Kawai M."/>
            <person name="Futagami T."/>
            <person name="Toyoda A."/>
            <person name="Takaki Y."/>
            <person name="Nishi S."/>
            <person name="Hori S."/>
            <person name="Arai W."/>
            <person name="Tsubouchi T."/>
            <person name="Morono Y."/>
            <person name="Uchiyama I."/>
            <person name="Ito T."/>
            <person name="Fujiyama A."/>
            <person name="Inagaki F."/>
            <person name="Takami H."/>
        </authorList>
    </citation>
    <scope>NUCLEOTIDE SEQUENCE</scope>
    <source>
        <strain evidence="6">Expedition CK06-06</strain>
    </source>
</reference>